<dbReference type="Proteomes" id="UP000002282">
    <property type="component" value="Chromosome 3R"/>
</dbReference>
<evidence type="ECO:0000313" key="3">
    <source>
        <dbReference type="Proteomes" id="UP000002282"/>
    </source>
</evidence>
<sequence length="236" mass="27723">MTARQKLRASTMEWCDRNSRPKSSTPTPAVRPEATRWQKPGPMGRNEWSNFHKTYQADTMAYNLRLQGGKQKDDSNQIVNKPSSAEVSCLRENQNRLSMPRWQREKYISPPPEQFPYRPHIIGRSVPRPEHGRPVRRPAVPCCFQHVELENEFWSNIRFPVSRKALTACPSKKIYELSRPRQFPLKGHCSVPGNYEDQVPRRQKMSPRQWRHHLQRLEFLSKPNPRVLADLMCCCH</sequence>
<reference evidence="2 3" key="2">
    <citation type="journal article" date="2007" name="PLoS Biol.">
        <title>Principles of genome evolution in the Drosophila melanogaster species group.</title>
        <authorList>
            <person name="Ranz J.M."/>
            <person name="Maurin D."/>
            <person name="Chan Y.S."/>
            <person name="von Grotthuss M."/>
            <person name="Hillier L.W."/>
            <person name="Roote J."/>
            <person name="Ashburner M."/>
            <person name="Bergman C.M."/>
        </authorList>
    </citation>
    <scope>NUCLEOTIDE SEQUENCE [LARGE SCALE GENOMIC DNA]</scope>
    <source>
        <strain evidence="3">Tai18E2 / Tucson 14021-0261.01</strain>
    </source>
</reference>
<dbReference type="Pfam" id="PF14912">
    <property type="entry name" value="THEG"/>
    <property type="match status" value="1"/>
</dbReference>
<name>B4PMV0_DROYA</name>
<dbReference type="KEGG" id="dya:Dyak_GE25131"/>
<accession>B4PMV0</accession>
<dbReference type="SMART" id="SM00705">
    <property type="entry name" value="THEG"/>
    <property type="match status" value="2"/>
</dbReference>
<dbReference type="OrthoDB" id="7869288at2759"/>
<gene>
    <name evidence="2" type="primary">Dyak\GE25131</name>
    <name evidence="2" type="synonym">dyak_GLEANR_8764</name>
    <name evidence="2" type="synonym">GE25131</name>
    <name evidence="2" type="ORF">Dyak_GE25131</name>
</gene>
<dbReference type="AlphaFoldDB" id="B4PMV0"/>
<evidence type="ECO:0000256" key="1">
    <source>
        <dbReference type="SAM" id="MobiDB-lite"/>
    </source>
</evidence>
<protein>
    <submittedName>
        <fullName evidence="2">Uncharacterized protein</fullName>
    </submittedName>
</protein>
<feature type="region of interest" description="Disordered" evidence="1">
    <location>
        <begin position="1"/>
        <end position="45"/>
    </location>
</feature>
<proteinExistence type="predicted"/>
<dbReference type="EMBL" id="CM000160">
    <property type="protein sequence ID" value="EDW96020.1"/>
    <property type="molecule type" value="Genomic_DNA"/>
</dbReference>
<dbReference type="PhylomeDB" id="B4PMV0"/>
<keyword evidence="3" id="KW-1185">Reference proteome</keyword>
<evidence type="ECO:0000313" key="2">
    <source>
        <dbReference type="EMBL" id="EDW96020.1"/>
    </source>
</evidence>
<dbReference type="HOGENOM" id="CLU_095095_0_0_1"/>
<dbReference type="InterPro" id="IPR006623">
    <property type="entry name" value="THEG"/>
</dbReference>
<reference evidence="2 3" key="1">
    <citation type="journal article" date="2007" name="Nature">
        <title>Evolution of genes and genomes on the Drosophila phylogeny.</title>
        <authorList>
            <consortium name="Drosophila 12 Genomes Consortium"/>
            <person name="Clark A.G."/>
            <person name="Eisen M.B."/>
            <person name="Smith D.R."/>
            <person name="Bergman C.M."/>
            <person name="Oliver B."/>
            <person name="Markow T.A."/>
            <person name="Kaufman T.C."/>
            <person name="Kellis M."/>
            <person name="Gelbart W."/>
            <person name="Iyer V.N."/>
            <person name="Pollard D.A."/>
            <person name="Sackton T.B."/>
            <person name="Larracuente A.M."/>
            <person name="Singh N.D."/>
            <person name="Abad J.P."/>
            <person name="Abt D.N."/>
            <person name="Adryan B."/>
            <person name="Aguade M."/>
            <person name="Akashi H."/>
            <person name="Anderson W.W."/>
            <person name="Aquadro C.F."/>
            <person name="Ardell D.H."/>
            <person name="Arguello R."/>
            <person name="Artieri C.G."/>
            <person name="Barbash D.A."/>
            <person name="Barker D."/>
            <person name="Barsanti P."/>
            <person name="Batterham P."/>
            <person name="Batzoglou S."/>
            <person name="Begun D."/>
            <person name="Bhutkar A."/>
            <person name="Blanco E."/>
            <person name="Bosak S.A."/>
            <person name="Bradley R.K."/>
            <person name="Brand A.D."/>
            <person name="Brent M.R."/>
            <person name="Brooks A.N."/>
            <person name="Brown R.H."/>
            <person name="Butlin R.K."/>
            <person name="Caggese C."/>
            <person name="Calvi B.R."/>
            <person name="Bernardo de Carvalho A."/>
            <person name="Caspi A."/>
            <person name="Castrezana S."/>
            <person name="Celniker S.E."/>
            <person name="Chang J.L."/>
            <person name="Chapple C."/>
            <person name="Chatterji S."/>
            <person name="Chinwalla A."/>
            <person name="Civetta A."/>
            <person name="Clifton S.W."/>
            <person name="Comeron J.M."/>
            <person name="Costello J.C."/>
            <person name="Coyne J.A."/>
            <person name="Daub J."/>
            <person name="David R.G."/>
            <person name="Delcher A.L."/>
            <person name="Delehaunty K."/>
            <person name="Do C.B."/>
            <person name="Ebling H."/>
            <person name="Edwards K."/>
            <person name="Eickbush T."/>
            <person name="Evans J.D."/>
            <person name="Filipski A."/>
            <person name="Findeiss S."/>
            <person name="Freyhult E."/>
            <person name="Fulton L."/>
            <person name="Fulton R."/>
            <person name="Garcia A.C."/>
            <person name="Gardiner A."/>
            <person name="Garfield D.A."/>
            <person name="Garvin B.E."/>
            <person name="Gibson G."/>
            <person name="Gilbert D."/>
            <person name="Gnerre S."/>
            <person name="Godfrey J."/>
            <person name="Good R."/>
            <person name="Gotea V."/>
            <person name="Gravely B."/>
            <person name="Greenberg A.J."/>
            <person name="Griffiths-Jones S."/>
            <person name="Gross S."/>
            <person name="Guigo R."/>
            <person name="Gustafson E.A."/>
            <person name="Haerty W."/>
            <person name="Hahn M.W."/>
            <person name="Halligan D.L."/>
            <person name="Halpern A.L."/>
            <person name="Halter G.M."/>
            <person name="Han M.V."/>
            <person name="Heger A."/>
            <person name="Hillier L."/>
            <person name="Hinrichs A.S."/>
            <person name="Holmes I."/>
            <person name="Hoskins R.A."/>
            <person name="Hubisz M.J."/>
            <person name="Hultmark D."/>
            <person name="Huntley M.A."/>
            <person name="Jaffe D.B."/>
            <person name="Jagadeeshan S."/>
            <person name="Jeck W.R."/>
            <person name="Johnson J."/>
            <person name="Jones C.D."/>
            <person name="Jordan W.C."/>
            <person name="Karpen G.H."/>
            <person name="Kataoka E."/>
            <person name="Keightley P.D."/>
            <person name="Kheradpour P."/>
            <person name="Kirkness E.F."/>
            <person name="Koerich L.B."/>
            <person name="Kristiansen K."/>
            <person name="Kudrna D."/>
            <person name="Kulathinal R.J."/>
            <person name="Kumar S."/>
            <person name="Kwok R."/>
            <person name="Lander E."/>
            <person name="Langley C.H."/>
            <person name="Lapoint R."/>
            <person name="Lazzaro B.P."/>
            <person name="Lee S.J."/>
            <person name="Levesque L."/>
            <person name="Li R."/>
            <person name="Lin C.F."/>
            <person name="Lin M.F."/>
            <person name="Lindblad-Toh K."/>
            <person name="Llopart A."/>
            <person name="Long M."/>
            <person name="Low L."/>
            <person name="Lozovsky E."/>
            <person name="Lu J."/>
            <person name="Luo M."/>
            <person name="Machado C.A."/>
            <person name="Makalowski W."/>
            <person name="Marzo M."/>
            <person name="Matsuda M."/>
            <person name="Matzkin L."/>
            <person name="McAllister B."/>
            <person name="McBride C.S."/>
            <person name="McKernan B."/>
            <person name="McKernan K."/>
            <person name="Mendez-Lago M."/>
            <person name="Minx P."/>
            <person name="Mollenhauer M.U."/>
            <person name="Montooth K."/>
            <person name="Mount S.M."/>
            <person name="Mu X."/>
            <person name="Myers E."/>
            <person name="Negre B."/>
            <person name="Newfeld S."/>
            <person name="Nielsen R."/>
            <person name="Noor M.A."/>
            <person name="O'Grady P."/>
            <person name="Pachter L."/>
            <person name="Papaceit M."/>
            <person name="Parisi M.J."/>
            <person name="Parisi M."/>
            <person name="Parts L."/>
            <person name="Pedersen J.S."/>
            <person name="Pesole G."/>
            <person name="Phillippy A.M."/>
            <person name="Ponting C.P."/>
            <person name="Pop M."/>
            <person name="Porcelli D."/>
            <person name="Powell J.R."/>
            <person name="Prohaska S."/>
            <person name="Pruitt K."/>
            <person name="Puig M."/>
            <person name="Quesneville H."/>
            <person name="Ram K.R."/>
            <person name="Rand D."/>
            <person name="Rasmussen M.D."/>
            <person name="Reed L.K."/>
            <person name="Reenan R."/>
            <person name="Reily A."/>
            <person name="Remington K.A."/>
            <person name="Rieger T.T."/>
            <person name="Ritchie M.G."/>
            <person name="Robin C."/>
            <person name="Rogers Y.H."/>
            <person name="Rohde C."/>
            <person name="Rozas J."/>
            <person name="Rubenfield M.J."/>
            <person name="Ruiz A."/>
            <person name="Russo S."/>
            <person name="Salzberg S.L."/>
            <person name="Sanchez-Gracia A."/>
            <person name="Saranga D.J."/>
            <person name="Sato H."/>
            <person name="Schaeffer S.W."/>
            <person name="Schatz M.C."/>
            <person name="Schlenke T."/>
            <person name="Schwartz R."/>
            <person name="Segarra C."/>
            <person name="Singh R.S."/>
            <person name="Sirot L."/>
            <person name="Sirota M."/>
            <person name="Sisneros N.B."/>
            <person name="Smith C.D."/>
            <person name="Smith T.F."/>
            <person name="Spieth J."/>
            <person name="Stage D.E."/>
            <person name="Stark A."/>
            <person name="Stephan W."/>
            <person name="Strausberg R.L."/>
            <person name="Strempel S."/>
            <person name="Sturgill D."/>
            <person name="Sutton G."/>
            <person name="Sutton G.G."/>
            <person name="Tao W."/>
            <person name="Teichmann S."/>
            <person name="Tobari Y.N."/>
            <person name="Tomimura Y."/>
            <person name="Tsolas J.M."/>
            <person name="Valente V.L."/>
            <person name="Venter E."/>
            <person name="Venter J.C."/>
            <person name="Vicario S."/>
            <person name="Vieira F.G."/>
            <person name="Vilella A.J."/>
            <person name="Villasante A."/>
            <person name="Walenz B."/>
            <person name="Wang J."/>
            <person name="Wasserman M."/>
            <person name="Watts T."/>
            <person name="Wilson D."/>
            <person name="Wilson R.K."/>
            <person name="Wing R.A."/>
            <person name="Wolfner M.F."/>
            <person name="Wong A."/>
            <person name="Wong G.K."/>
            <person name="Wu C.I."/>
            <person name="Wu G."/>
            <person name="Yamamoto D."/>
            <person name="Yang H.P."/>
            <person name="Yang S.P."/>
            <person name="Yorke J.A."/>
            <person name="Yoshida K."/>
            <person name="Zdobnov E."/>
            <person name="Zhang P."/>
            <person name="Zhang Y."/>
            <person name="Zimin A.V."/>
            <person name="Baldwin J."/>
            <person name="Abdouelleil A."/>
            <person name="Abdulkadir J."/>
            <person name="Abebe A."/>
            <person name="Abera B."/>
            <person name="Abreu J."/>
            <person name="Acer S.C."/>
            <person name="Aftuck L."/>
            <person name="Alexander A."/>
            <person name="An P."/>
            <person name="Anderson E."/>
            <person name="Anderson S."/>
            <person name="Arachi H."/>
            <person name="Azer M."/>
            <person name="Bachantsang P."/>
            <person name="Barry A."/>
            <person name="Bayul T."/>
            <person name="Berlin A."/>
            <person name="Bessette D."/>
            <person name="Bloom T."/>
            <person name="Blye J."/>
            <person name="Boguslavskiy L."/>
            <person name="Bonnet C."/>
            <person name="Boukhgalter B."/>
            <person name="Bourzgui I."/>
            <person name="Brown A."/>
            <person name="Cahill P."/>
            <person name="Channer S."/>
            <person name="Cheshatsang Y."/>
            <person name="Chuda L."/>
            <person name="Citroen M."/>
            <person name="Collymore A."/>
            <person name="Cooke P."/>
            <person name="Costello M."/>
            <person name="D'Aco K."/>
            <person name="Daza R."/>
            <person name="De Haan G."/>
            <person name="DeGray S."/>
            <person name="DeMaso C."/>
            <person name="Dhargay N."/>
            <person name="Dooley K."/>
            <person name="Dooley E."/>
            <person name="Doricent M."/>
            <person name="Dorje P."/>
            <person name="Dorjee K."/>
            <person name="Dupes A."/>
            <person name="Elong R."/>
            <person name="Falk J."/>
            <person name="Farina A."/>
            <person name="Faro S."/>
            <person name="Ferguson D."/>
            <person name="Fisher S."/>
            <person name="Foley C.D."/>
            <person name="Franke A."/>
            <person name="Friedrich D."/>
            <person name="Gadbois L."/>
            <person name="Gearin G."/>
            <person name="Gearin C.R."/>
            <person name="Giannoukos G."/>
            <person name="Goode T."/>
            <person name="Graham J."/>
            <person name="Grandbois E."/>
            <person name="Grewal S."/>
            <person name="Gyaltsen K."/>
            <person name="Hafez N."/>
            <person name="Hagos B."/>
            <person name="Hall J."/>
            <person name="Henson C."/>
            <person name="Hollinger A."/>
            <person name="Honan T."/>
            <person name="Huard M.D."/>
            <person name="Hughes L."/>
            <person name="Hurhula B."/>
            <person name="Husby M.E."/>
            <person name="Kamat A."/>
            <person name="Kanga B."/>
            <person name="Kashin S."/>
            <person name="Khazanovich D."/>
            <person name="Kisner P."/>
            <person name="Lance K."/>
            <person name="Lara M."/>
            <person name="Lee W."/>
            <person name="Lennon N."/>
            <person name="Letendre F."/>
            <person name="LeVine R."/>
            <person name="Lipovsky A."/>
            <person name="Liu X."/>
            <person name="Liu J."/>
            <person name="Liu S."/>
            <person name="Lokyitsang T."/>
            <person name="Lokyitsang Y."/>
            <person name="Lubonja R."/>
            <person name="Lui A."/>
            <person name="MacDonald P."/>
            <person name="Magnisalis V."/>
            <person name="Maru K."/>
            <person name="Matthews C."/>
            <person name="McCusker W."/>
            <person name="McDonough S."/>
            <person name="Mehta T."/>
            <person name="Meldrim J."/>
            <person name="Meneus L."/>
            <person name="Mihai O."/>
            <person name="Mihalev A."/>
            <person name="Mihova T."/>
            <person name="Mittelman R."/>
            <person name="Mlenga V."/>
            <person name="Montmayeur A."/>
            <person name="Mulrain L."/>
            <person name="Navidi A."/>
            <person name="Naylor J."/>
            <person name="Negash T."/>
            <person name="Nguyen T."/>
            <person name="Nguyen N."/>
            <person name="Nicol R."/>
            <person name="Norbu C."/>
            <person name="Norbu N."/>
            <person name="Novod N."/>
            <person name="O'Neill B."/>
            <person name="Osman S."/>
            <person name="Markiewicz E."/>
            <person name="Oyono O.L."/>
            <person name="Patti C."/>
            <person name="Phunkhang P."/>
            <person name="Pierre F."/>
            <person name="Priest M."/>
            <person name="Raghuraman S."/>
            <person name="Rege F."/>
            <person name="Reyes R."/>
            <person name="Rise C."/>
            <person name="Rogov P."/>
            <person name="Ross K."/>
            <person name="Ryan E."/>
            <person name="Settipalli S."/>
            <person name="Shea T."/>
            <person name="Sherpa N."/>
            <person name="Shi L."/>
            <person name="Shih D."/>
            <person name="Sparrow T."/>
            <person name="Spaulding J."/>
            <person name="Stalker J."/>
            <person name="Stange-Thomann N."/>
            <person name="Stavropoulos S."/>
            <person name="Stone C."/>
            <person name="Strader C."/>
            <person name="Tesfaye S."/>
            <person name="Thomson T."/>
            <person name="Thoulutsang Y."/>
            <person name="Thoulutsang D."/>
            <person name="Topham K."/>
            <person name="Topping I."/>
            <person name="Tsamla T."/>
            <person name="Vassiliev H."/>
            <person name="Vo A."/>
            <person name="Wangchuk T."/>
            <person name="Wangdi T."/>
            <person name="Weiand M."/>
            <person name="Wilkinson J."/>
            <person name="Wilson A."/>
            <person name="Yadav S."/>
            <person name="Young G."/>
            <person name="Yu Q."/>
            <person name="Zembek L."/>
            <person name="Zhong D."/>
            <person name="Zimmer A."/>
            <person name="Zwirko Z."/>
            <person name="Jaffe D.B."/>
            <person name="Alvarez P."/>
            <person name="Brockman W."/>
            <person name="Butler J."/>
            <person name="Chin C."/>
            <person name="Gnerre S."/>
            <person name="Grabherr M."/>
            <person name="Kleber M."/>
            <person name="Mauceli E."/>
            <person name="MacCallum I."/>
        </authorList>
    </citation>
    <scope>NUCLEOTIDE SEQUENCE [LARGE SCALE GENOMIC DNA]</scope>
    <source>
        <strain evidence="3">Tai18E2 / Tucson 14021-0261.01</strain>
    </source>
</reference>
<dbReference type="OMA" id="LSMPRWQ"/>
<dbReference type="eggNOG" id="ENOG502TCTW">
    <property type="taxonomic scope" value="Eukaryota"/>
</dbReference>
<organism evidence="2 3">
    <name type="scientific">Drosophila yakuba</name>
    <name type="common">Fruit fly</name>
    <dbReference type="NCBI Taxonomy" id="7245"/>
    <lineage>
        <taxon>Eukaryota</taxon>
        <taxon>Metazoa</taxon>
        <taxon>Ecdysozoa</taxon>
        <taxon>Arthropoda</taxon>
        <taxon>Hexapoda</taxon>
        <taxon>Insecta</taxon>
        <taxon>Pterygota</taxon>
        <taxon>Neoptera</taxon>
        <taxon>Endopterygota</taxon>
        <taxon>Diptera</taxon>
        <taxon>Brachycera</taxon>
        <taxon>Muscomorpha</taxon>
        <taxon>Ephydroidea</taxon>
        <taxon>Drosophilidae</taxon>
        <taxon>Drosophila</taxon>
        <taxon>Sophophora</taxon>
    </lineage>
</organism>